<gene>
    <name evidence="2" type="ORF">TanjilG_01068</name>
</gene>
<dbReference type="InterPro" id="IPR044955">
    <property type="entry name" value="CCMFC"/>
</dbReference>
<dbReference type="Gramene" id="OIW15545">
    <property type="protein sequence ID" value="OIW15545"/>
    <property type="gene ID" value="TanjilG_01068"/>
</dbReference>
<sequence length="1048" mass="118544">MKDRLSTLARVGGAEFNKGPWQARPSEIRSLRTFFLDMDQAPTSFLALARKRSRSPPTNKIGECIKSTSFIDGRVPTGQRFGFMHYTRLRGGSYKAYSRQGLPASKRWKRLYLLMFSPTGILPLPLKFWLAFPDLGVLTAEQYGMVRAFIMERNNGTTASLRIESCECMVGPEPEIRDSAFKNSLPAILSCVKIAFRPVLFLSWKRRQEQSLLIHLFANLLVGYPHSVTRIGLWREYPVHRNFNQKRLQESTVGKGSKRIVLVASLRARLFFEWKQFLLVTRPFGEESLSQGVRKSHQGDLTRKLKPPPTSLSVSYITPTYGSLVAALSVAGISAANMATSALFGRFVKRHFWDEGTSLERGGERQSNSLFAGFRFTRSPLSSAFETAAAASSEPRPSGFSGFPCERDKDIPRLTDFLFENREPLEAKEVIKLHSYSLAIGSTKAIGAKPTLILLQMILIFLTILPSDLRKWIELSAVLFNNSVKLPRSSWNLVNKVPFKRSDSTIDHRITSAMERPQKTRQKKGGQTRGSLPSKAKRTLDELMRMGVSLAARKHPVLTTLRDTKAQVTPVGEVALSIPSAYPRPDRQLLDLPISPKLPPVFGPSCMRQKLAPRTVRRPSPTPAVMVRLRSTNTKKIQFTQRLPLGSELHMGKERCCFRGLDHLHGPTSHSIFGNLMIYKPSLTNDRLMFEHDESLRADLLPINFPASYENGKLEHFLHRWMKNREHNNLWLTMFPEKRYFRERTSTTEVAIHTNPFTDRYASIGTGSSRTGGCLSSFYRYEMQYPHTSLHGFRPGREEARDCPMKDKLAGCRGQEGRTPRKAQTETGKRLTRTDRRELACYRLTDLLSSLIGFLAWNAFVRVRIRKTAWIGERGNLTALLIEKAWADPQPLAHYKIKMTNWLELQRDKGESAHDAWKVGHNLVAATSQAHQMQTWLLLALARPSTASTADAADLDVPSIAKEVAELVLWDLDSDFPYSSNNPMGNPSLSAPEPNESVWYAEASPYPEIGRKQTLLEDKKGWDKDLSFKSRRKWKGSSLCLACSKLRS</sequence>
<dbReference type="Proteomes" id="UP000188354">
    <property type="component" value="Chromosome LG03"/>
</dbReference>
<feature type="region of interest" description="Disordered" evidence="1">
    <location>
        <begin position="512"/>
        <end position="537"/>
    </location>
</feature>
<name>A0A1J7IKN2_LUPAN</name>
<dbReference type="EMBL" id="CM007363">
    <property type="protein sequence ID" value="OIW15545.1"/>
    <property type="molecule type" value="Genomic_DNA"/>
</dbReference>
<dbReference type="STRING" id="3871.A0A1J7IKN2"/>
<dbReference type="PANTHER" id="PTHR36010">
    <property type="entry name" value="CYTOCHROME C BIOGENESIS CCMF C-TERMINAL-LIKE MITOCHONDRIAL PROTEIN-RELATED"/>
    <property type="match status" value="1"/>
</dbReference>
<evidence type="ECO:0000313" key="3">
    <source>
        <dbReference type="Proteomes" id="UP000188354"/>
    </source>
</evidence>
<protein>
    <submittedName>
        <fullName evidence="2">Uncharacterized protein</fullName>
    </submittedName>
</protein>
<proteinExistence type="predicted"/>
<evidence type="ECO:0000313" key="2">
    <source>
        <dbReference type="EMBL" id="OIW15545.1"/>
    </source>
</evidence>
<organism evidence="2 3">
    <name type="scientific">Lupinus angustifolius</name>
    <name type="common">Narrow-leaved blue lupine</name>
    <dbReference type="NCBI Taxonomy" id="3871"/>
    <lineage>
        <taxon>Eukaryota</taxon>
        <taxon>Viridiplantae</taxon>
        <taxon>Streptophyta</taxon>
        <taxon>Embryophyta</taxon>
        <taxon>Tracheophyta</taxon>
        <taxon>Spermatophyta</taxon>
        <taxon>Magnoliopsida</taxon>
        <taxon>eudicotyledons</taxon>
        <taxon>Gunneridae</taxon>
        <taxon>Pentapetalae</taxon>
        <taxon>rosids</taxon>
        <taxon>fabids</taxon>
        <taxon>Fabales</taxon>
        <taxon>Fabaceae</taxon>
        <taxon>Papilionoideae</taxon>
        <taxon>50 kb inversion clade</taxon>
        <taxon>genistoids sensu lato</taxon>
        <taxon>core genistoids</taxon>
        <taxon>Genisteae</taxon>
        <taxon>Lupinus</taxon>
    </lineage>
</organism>
<dbReference type="PANTHER" id="PTHR36010:SF1">
    <property type="entry name" value="CYTOCHROME C BIOGENESIS CCMF C-TERMINAL-LIKE MITOCHONDRIAL PROTEIN-RELATED"/>
    <property type="match status" value="1"/>
</dbReference>
<accession>A0A1J7IKN2</accession>
<reference evidence="2 3" key="1">
    <citation type="journal article" date="2017" name="Plant Biotechnol. J.">
        <title>A comprehensive draft genome sequence for lupin (Lupinus angustifolius), an emerging health food: insights into plant-microbe interactions and legume evolution.</title>
        <authorList>
            <person name="Hane J.K."/>
            <person name="Ming Y."/>
            <person name="Kamphuis L.G."/>
            <person name="Nelson M.N."/>
            <person name="Garg G."/>
            <person name="Atkins C.A."/>
            <person name="Bayer P.E."/>
            <person name="Bravo A."/>
            <person name="Bringans S."/>
            <person name="Cannon S."/>
            <person name="Edwards D."/>
            <person name="Foley R."/>
            <person name="Gao L.L."/>
            <person name="Harrison M.J."/>
            <person name="Huang W."/>
            <person name="Hurgobin B."/>
            <person name="Li S."/>
            <person name="Liu C.W."/>
            <person name="McGrath A."/>
            <person name="Morahan G."/>
            <person name="Murray J."/>
            <person name="Weller J."/>
            <person name="Jian J."/>
            <person name="Singh K.B."/>
        </authorList>
    </citation>
    <scope>NUCLEOTIDE SEQUENCE [LARGE SCALE GENOMIC DNA]</scope>
    <source>
        <strain evidence="3">cv. Tanjil</strain>
        <tissue evidence="2">Whole plant</tissue>
    </source>
</reference>
<dbReference type="AlphaFoldDB" id="A0A1J7IKN2"/>
<dbReference type="GO" id="GO:0017004">
    <property type="term" value="P:cytochrome complex assembly"/>
    <property type="evidence" value="ECO:0007669"/>
    <property type="project" value="InterPro"/>
</dbReference>
<keyword evidence="3" id="KW-1185">Reference proteome</keyword>
<evidence type="ECO:0000256" key="1">
    <source>
        <dbReference type="SAM" id="MobiDB-lite"/>
    </source>
</evidence>
<feature type="region of interest" description="Disordered" evidence="1">
    <location>
        <begin position="811"/>
        <end position="830"/>
    </location>
</feature>